<organism evidence="3 4">
    <name type="scientific">Prorocentrum cordatum</name>
    <dbReference type="NCBI Taxonomy" id="2364126"/>
    <lineage>
        <taxon>Eukaryota</taxon>
        <taxon>Sar</taxon>
        <taxon>Alveolata</taxon>
        <taxon>Dinophyceae</taxon>
        <taxon>Prorocentrales</taxon>
        <taxon>Prorocentraceae</taxon>
        <taxon>Prorocentrum</taxon>
    </lineage>
</organism>
<dbReference type="SUPFAM" id="SSF50814">
    <property type="entry name" value="Lipocalins"/>
    <property type="match status" value="1"/>
</dbReference>
<reference evidence="3" key="1">
    <citation type="submission" date="2023-10" db="EMBL/GenBank/DDBJ databases">
        <authorList>
            <person name="Chen Y."/>
            <person name="Shah S."/>
            <person name="Dougan E. K."/>
            <person name="Thang M."/>
            <person name="Chan C."/>
        </authorList>
    </citation>
    <scope>NUCLEOTIDE SEQUENCE [LARGE SCALE GENOMIC DNA]</scope>
</reference>
<feature type="region of interest" description="Disordered" evidence="1">
    <location>
        <begin position="208"/>
        <end position="247"/>
    </location>
</feature>
<accession>A0ABN9TUR1</accession>
<protein>
    <recommendedName>
        <fullName evidence="2">C2 domain-containing protein</fullName>
    </recommendedName>
</protein>
<dbReference type="Pfam" id="PF00168">
    <property type="entry name" value="C2"/>
    <property type="match status" value="1"/>
</dbReference>
<dbReference type="InterPro" id="IPR012674">
    <property type="entry name" value="Calycin"/>
</dbReference>
<feature type="compositionally biased region" description="Basic and acidic residues" evidence="1">
    <location>
        <begin position="219"/>
        <end position="229"/>
    </location>
</feature>
<feature type="domain" description="C2" evidence="2">
    <location>
        <begin position="23"/>
        <end position="146"/>
    </location>
</feature>
<evidence type="ECO:0000256" key="1">
    <source>
        <dbReference type="SAM" id="MobiDB-lite"/>
    </source>
</evidence>
<keyword evidence="4" id="KW-1185">Reference proteome</keyword>
<dbReference type="EMBL" id="CAUYUJ010015106">
    <property type="protein sequence ID" value="CAK0849935.1"/>
    <property type="molecule type" value="Genomic_DNA"/>
</dbReference>
<dbReference type="InterPro" id="IPR000008">
    <property type="entry name" value="C2_dom"/>
</dbReference>
<dbReference type="PANTHER" id="PTHR47052">
    <property type="entry name" value="CONSERVED SERINE PROLINE-RICH PROTEIN (AFU_ORTHOLOGUE AFUA_2G01790)"/>
    <property type="match status" value="1"/>
</dbReference>
<dbReference type="InterPro" id="IPR035892">
    <property type="entry name" value="C2_domain_sf"/>
</dbReference>
<evidence type="ECO:0000313" key="3">
    <source>
        <dbReference type="EMBL" id="CAK0849935.1"/>
    </source>
</evidence>
<dbReference type="InterPro" id="IPR052981">
    <property type="entry name" value="Ingression_C2_domain"/>
</dbReference>
<comment type="caution">
    <text evidence="3">The sequence shown here is derived from an EMBL/GenBank/DDBJ whole genome shotgun (WGS) entry which is preliminary data.</text>
</comment>
<evidence type="ECO:0000313" key="4">
    <source>
        <dbReference type="Proteomes" id="UP001189429"/>
    </source>
</evidence>
<dbReference type="CDD" id="cd00030">
    <property type="entry name" value="C2"/>
    <property type="match status" value="1"/>
</dbReference>
<dbReference type="Gene3D" id="2.60.40.150">
    <property type="entry name" value="C2 domain"/>
    <property type="match status" value="1"/>
</dbReference>
<name>A0ABN9TUR1_9DINO</name>
<dbReference type="CDD" id="cd00742">
    <property type="entry name" value="FABP"/>
    <property type="match status" value="1"/>
</dbReference>
<dbReference type="Gene3D" id="2.40.128.20">
    <property type="match status" value="1"/>
</dbReference>
<gene>
    <name evidence="3" type="ORF">PCOR1329_LOCUS42509</name>
</gene>
<dbReference type="SUPFAM" id="SSF49562">
    <property type="entry name" value="C2 domain (Calcium/lipid-binding domain, CaLB)"/>
    <property type="match status" value="1"/>
</dbReference>
<dbReference type="PROSITE" id="PS50004">
    <property type="entry name" value="C2"/>
    <property type="match status" value="1"/>
</dbReference>
<sequence>MLDWCLWRAALCEDCEEAEETESSEDAGAQATDETSRDIKSFDIKLHSAELSRSFAKIGWMAPYAIVVLGDSRVEAGRTPAAKHAHKKPVWNSDLHINVKHVPDSITIAVWDKNNFHRDVFCGSTTVPCAQDMGTLSQKTFTLTKKDKPTGSIKLTISVQFEDSSDAVIASKSGLGPELDVISSWADTSGAAHGAAISFRQGEDWAAQGCKAHGEPPSAEEHEGEKEGGADVPAPAEVPTSTPTAAGTPCAPLLGKWKCVDTWGLDDFLKAQKRSFFERKTAGAARWPDWEFKLSGDKVIFLNSTMIGLLTEEIPLGEEYENVDGQKNVWSVMATWTPAGASGGSLVQDRKGRKELGEVREERTVAGDKLEFKLTKEGTSWGRSFVRV</sequence>
<dbReference type="Proteomes" id="UP001189429">
    <property type="component" value="Unassembled WGS sequence"/>
</dbReference>
<proteinExistence type="predicted"/>
<dbReference type="PANTHER" id="PTHR47052:SF3">
    <property type="entry name" value="INGRESSION PROTEIN 1"/>
    <property type="match status" value="1"/>
</dbReference>
<evidence type="ECO:0000259" key="2">
    <source>
        <dbReference type="PROSITE" id="PS50004"/>
    </source>
</evidence>